<dbReference type="InterPro" id="IPR005151">
    <property type="entry name" value="Tail-specific_protease"/>
</dbReference>
<reference evidence="3 4" key="1">
    <citation type="submission" date="2019-12" db="EMBL/GenBank/DDBJ databases">
        <title>Novel species isolated from a subtropical stream in China.</title>
        <authorList>
            <person name="Lu H."/>
        </authorList>
    </citation>
    <scope>NUCLEOTIDE SEQUENCE [LARGE SCALE GENOMIC DNA]</scope>
    <source>
        <strain evidence="3 4">FT50W</strain>
    </source>
</reference>
<dbReference type="GO" id="GO:0006508">
    <property type="term" value="P:proteolysis"/>
    <property type="evidence" value="ECO:0007669"/>
    <property type="project" value="InterPro"/>
</dbReference>
<dbReference type="InterPro" id="IPR001478">
    <property type="entry name" value="PDZ"/>
</dbReference>
<dbReference type="SUPFAM" id="SSF52096">
    <property type="entry name" value="ClpP/crotonase"/>
    <property type="match status" value="1"/>
</dbReference>
<feature type="compositionally biased region" description="Low complexity" evidence="1">
    <location>
        <begin position="16"/>
        <end position="28"/>
    </location>
</feature>
<evidence type="ECO:0000313" key="4">
    <source>
        <dbReference type="Proteomes" id="UP000474565"/>
    </source>
</evidence>
<dbReference type="GO" id="GO:0004175">
    <property type="term" value="F:endopeptidase activity"/>
    <property type="evidence" value="ECO:0007669"/>
    <property type="project" value="TreeGrafter"/>
</dbReference>
<dbReference type="PROSITE" id="PS50106">
    <property type="entry name" value="PDZ"/>
    <property type="match status" value="1"/>
</dbReference>
<dbReference type="SUPFAM" id="SSF50156">
    <property type="entry name" value="PDZ domain-like"/>
    <property type="match status" value="1"/>
</dbReference>
<comment type="caution">
    <text evidence="3">The sequence shown here is derived from an EMBL/GenBank/DDBJ whole genome shotgun (WGS) entry which is preliminary data.</text>
</comment>
<dbReference type="CDD" id="cd07561">
    <property type="entry name" value="Peptidase_S41_CPP_like"/>
    <property type="match status" value="1"/>
</dbReference>
<evidence type="ECO:0000256" key="1">
    <source>
        <dbReference type="SAM" id="MobiDB-lite"/>
    </source>
</evidence>
<dbReference type="InterPro" id="IPR036034">
    <property type="entry name" value="PDZ_sf"/>
</dbReference>
<sequence length="491" mass="51338">MALLAACGGGGGGGSSAPSTPATATAPAPATVPEYQALSNRCVAPRSGADWNGKAYTDKQGSLNDELRWVRSFIDETYLWYKEVPAGINMASYSNPLDYFAVLKTPATTASGRPKDAFHFTYPTQQWQMNQAGVTLGYGVTWYNRDTASSRLWGVALVEPGSPAAVAGVQRGDLLDSVDGVSINDMSSAGTAKLNAGLFPDVAGARHQLGLQRAGALLTVSLIAGNVNEAPVQNTKVFNTPTGAVGYLQFNDHNDVAESALLQAFTTLKNANVNDLVLDMRYNGGGYLVVANQLAYMIAGPVATSGKVFDREVANDKRPVTAPSMFQSSSIGLSPALLSAGVSLPSLNLKRVTILTTPGTCSASEALINGLRGIDVEVNLVGGGTCGKPYGFYPEDNCGNTYFAIQLQVVNNKGDGDYADGFSPTCAVEDDFGHALGDPAERLLSAALNYRASGVCPAVRSARSLVAGNTDGNAPARLVRPGMKEIAVLHR</sequence>
<dbReference type="InterPro" id="IPR029045">
    <property type="entry name" value="ClpP/crotonase-like_dom_sf"/>
</dbReference>
<dbReference type="AlphaFoldDB" id="A0A6L8MTM9"/>
<dbReference type="InterPro" id="IPR041489">
    <property type="entry name" value="PDZ_6"/>
</dbReference>
<dbReference type="Gene3D" id="3.90.226.10">
    <property type="entry name" value="2-enoyl-CoA Hydratase, Chain A, domain 1"/>
    <property type="match status" value="1"/>
</dbReference>
<name>A0A6L8MTM9_9BURK</name>
<organism evidence="3 4">
    <name type="scientific">Duganella lactea</name>
    <dbReference type="NCBI Taxonomy" id="2692173"/>
    <lineage>
        <taxon>Bacteria</taxon>
        <taxon>Pseudomonadati</taxon>
        <taxon>Pseudomonadota</taxon>
        <taxon>Betaproteobacteria</taxon>
        <taxon>Burkholderiales</taxon>
        <taxon>Oxalobacteraceae</taxon>
        <taxon>Telluria group</taxon>
        <taxon>Duganella</taxon>
    </lineage>
</organism>
<feature type="domain" description="PDZ" evidence="2">
    <location>
        <begin position="124"/>
        <end position="187"/>
    </location>
</feature>
<dbReference type="EMBL" id="WWCP01000061">
    <property type="protein sequence ID" value="MYM85349.1"/>
    <property type="molecule type" value="Genomic_DNA"/>
</dbReference>
<proteinExistence type="predicted"/>
<dbReference type="Pfam" id="PF03572">
    <property type="entry name" value="Peptidase_S41"/>
    <property type="match status" value="1"/>
</dbReference>
<dbReference type="Pfam" id="PF17820">
    <property type="entry name" value="PDZ_6"/>
    <property type="match status" value="1"/>
</dbReference>
<dbReference type="GO" id="GO:0007165">
    <property type="term" value="P:signal transduction"/>
    <property type="evidence" value="ECO:0007669"/>
    <property type="project" value="TreeGrafter"/>
</dbReference>
<evidence type="ECO:0000259" key="2">
    <source>
        <dbReference type="PROSITE" id="PS50106"/>
    </source>
</evidence>
<dbReference type="PANTHER" id="PTHR32060">
    <property type="entry name" value="TAIL-SPECIFIC PROTEASE"/>
    <property type="match status" value="1"/>
</dbReference>
<dbReference type="Proteomes" id="UP000474565">
    <property type="component" value="Unassembled WGS sequence"/>
</dbReference>
<protein>
    <submittedName>
        <fullName evidence="3">Peptidase S41</fullName>
    </submittedName>
</protein>
<accession>A0A6L8MTM9</accession>
<dbReference type="InterPro" id="IPR041613">
    <property type="entry name" value="Pept_S41_N"/>
</dbReference>
<dbReference type="GO" id="GO:0008236">
    <property type="term" value="F:serine-type peptidase activity"/>
    <property type="evidence" value="ECO:0007669"/>
    <property type="project" value="InterPro"/>
</dbReference>
<gene>
    <name evidence="3" type="ORF">GTP44_25860</name>
</gene>
<evidence type="ECO:0000313" key="3">
    <source>
        <dbReference type="EMBL" id="MYM85349.1"/>
    </source>
</evidence>
<feature type="region of interest" description="Disordered" evidence="1">
    <location>
        <begin position="6"/>
        <end position="28"/>
    </location>
</feature>
<dbReference type="Gene3D" id="3.30.750.170">
    <property type="match status" value="1"/>
</dbReference>
<dbReference type="Pfam" id="PF18294">
    <property type="entry name" value="Pept_S41_N"/>
    <property type="match status" value="1"/>
</dbReference>
<dbReference type="GO" id="GO:0030288">
    <property type="term" value="C:outer membrane-bounded periplasmic space"/>
    <property type="evidence" value="ECO:0007669"/>
    <property type="project" value="TreeGrafter"/>
</dbReference>
<dbReference type="PANTHER" id="PTHR32060:SF30">
    <property type="entry name" value="CARBOXY-TERMINAL PROCESSING PROTEASE CTPA"/>
    <property type="match status" value="1"/>
</dbReference>
<dbReference type="Gene3D" id="2.30.42.10">
    <property type="match status" value="1"/>
</dbReference>